<dbReference type="RefSeq" id="WP_311598493.1">
    <property type="nucleotide sequence ID" value="NZ_JAVREM010000012.1"/>
</dbReference>
<evidence type="ECO:0008006" key="3">
    <source>
        <dbReference type="Google" id="ProtNLM"/>
    </source>
</evidence>
<gene>
    <name evidence="1" type="ORF">RNC47_13150</name>
</gene>
<organism evidence="1 2">
    <name type="scientific">Streptomyces millisiae</name>
    <dbReference type="NCBI Taxonomy" id="3075542"/>
    <lineage>
        <taxon>Bacteria</taxon>
        <taxon>Bacillati</taxon>
        <taxon>Actinomycetota</taxon>
        <taxon>Actinomycetes</taxon>
        <taxon>Kitasatosporales</taxon>
        <taxon>Streptomycetaceae</taxon>
        <taxon>Streptomyces</taxon>
    </lineage>
</organism>
<comment type="caution">
    <text evidence="1">The sequence shown here is derived from an EMBL/GenBank/DDBJ whole genome shotgun (WGS) entry which is preliminary data.</text>
</comment>
<sequence>MPDRPSLVAVHNGIGRQPAEAPDVLSFFPELAYVADAVKVRLDGLACARCGWTAGLRPGGYAFTRTPGGCLGWAVRVCQACPPAAPIGGEPASAVAWALAAGAVEDDVLAAWGRRQAVSVPVGRLWDMVRVPRAVGFGVLARLPRQVAAIGPVLEVPARETVEFLVPPGTAATWPSWQPELHNVFCVGPGGVSRFPAPALTLADGRRARCGRRWLTRVEPQRRPTTHAAGLLECLLAELRSGSRGDACR</sequence>
<name>A0ABU2LNY1_9ACTN</name>
<keyword evidence="2" id="KW-1185">Reference proteome</keyword>
<accession>A0ABU2LNY1</accession>
<proteinExistence type="predicted"/>
<protein>
    <recommendedName>
        <fullName evidence="3">DNA primase</fullName>
    </recommendedName>
</protein>
<evidence type="ECO:0000313" key="1">
    <source>
        <dbReference type="EMBL" id="MDT0319285.1"/>
    </source>
</evidence>
<dbReference type="Proteomes" id="UP001183420">
    <property type="component" value="Unassembled WGS sequence"/>
</dbReference>
<dbReference type="EMBL" id="JAVREM010000012">
    <property type="protein sequence ID" value="MDT0319285.1"/>
    <property type="molecule type" value="Genomic_DNA"/>
</dbReference>
<reference evidence="2" key="1">
    <citation type="submission" date="2023-07" db="EMBL/GenBank/DDBJ databases">
        <title>30 novel species of actinomycetes from the DSMZ collection.</title>
        <authorList>
            <person name="Nouioui I."/>
        </authorList>
    </citation>
    <scope>NUCLEOTIDE SEQUENCE [LARGE SCALE GENOMIC DNA]</scope>
    <source>
        <strain evidence="2">DSM 44918</strain>
    </source>
</reference>
<evidence type="ECO:0000313" key="2">
    <source>
        <dbReference type="Proteomes" id="UP001183420"/>
    </source>
</evidence>